<name>A0A7C4V4C1_9DEIN</name>
<proteinExistence type="predicted"/>
<evidence type="ECO:0000256" key="1">
    <source>
        <dbReference type="SAM" id="MobiDB-lite"/>
    </source>
</evidence>
<dbReference type="AlphaFoldDB" id="A0A7C4V4C1"/>
<reference evidence="2" key="1">
    <citation type="journal article" date="2020" name="mSystems">
        <title>Genome- and Community-Level Interaction Insights into Carbon Utilization and Element Cycling Functions of Hydrothermarchaeota in Hydrothermal Sediment.</title>
        <authorList>
            <person name="Zhou Z."/>
            <person name="Liu Y."/>
            <person name="Xu W."/>
            <person name="Pan J."/>
            <person name="Luo Z.H."/>
            <person name="Li M."/>
        </authorList>
    </citation>
    <scope>NUCLEOTIDE SEQUENCE [LARGE SCALE GENOMIC DNA]</scope>
    <source>
        <strain evidence="2">HyVt-570</strain>
    </source>
</reference>
<dbReference type="Pfam" id="PF12974">
    <property type="entry name" value="Phosphonate-bd"/>
    <property type="match status" value="1"/>
</dbReference>
<sequence>MAAAGHGAAGTPGGEPHGLSVRAAPKRGYPGHLSRDTLSLMDAPTLSASACPHDTAKNLPTWIEFFLVLGQVSGLEIGYQHAADFPEFYERFREVDLVYANPLDALRIEDERGFVPVAMPDNYDEVVFVAREGTQGGLETFEGKPVGAVENQFATLLGCLLFGEAGVRSGEIRYYPSWGEVLAALRRGEIEHALLYKDFYDQLSELSLEGVRTVQVSQARRFAHVVMLNPERAELRPQLLEGLAKLPEHPLGQLILADLRIGRFTPFGSTEPIRALSQLTVG</sequence>
<feature type="compositionally biased region" description="Gly residues" evidence="1">
    <location>
        <begin position="7"/>
        <end position="16"/>
    </location>
</feature>
<organism evidence="2">
    <name type="scientific">Oceanithermus profundus</name>
    <dbReference type="NCBI Taxonomy" id="187137"/>
    <lineage>
        <taxon>Bacteria</taxon>
        <taxon>Thermotogati</taxon>
        <taxon>Deinococcota</taxon>
        <taxon>Deinococci</taxon>
        <taxon>Thermales</taxon>
        <taxon>Thermaceae</taxon>
        <taxon>Oceanithermus</taxon>
    </lineage>
</organism>
<dbReference type="EMBL" id="DRPZ01000010">
    <property type="protein sequence ID" value="HGY08485.1"/>
    <property type="molecule type" value="Genomic_DNA"/>
</dbReference>
<gene>
    <name evidence="2" type="ORF">ENK37_00290</name>
</gene>
<protein>
    <recommendedName>
        <fullName evidence="3">Phosphate/phosphite/phosphonate ABC transporter substrate-binding protein</fullName>
    </recommendedName>
</protein>
<evidence type="ECO:0008006" key="3">
    <source>
        <dbReference type="Google" id="ProtNLM"/>
    </source>
</evidence>
<evidence type="ECO:0000313" key="2">
    <source>
        <dbReference type="EMBL" id="HGY08485.1"/>
    </source>
</evidence>
<accession>A0A7C4V4C1</accession>
<dbReference type="Proteomes" id="UP000885759">
    <property type="component" value="Unassembled WGS sequence"/>
</dbReference>
<comment type="caution">
    <text evidence="2">The sequence shown here is derived from an EMBL/GenBank/DDBJ whole genome shotgun (WGS) entry which is preliminary data.</text>
</comment>
<feature type="region of interest" description="Disordered" evidence="1">
    <location>
        <begin position="1"/>
        <end position="26"/>
    </location>
</feature>